<dbReference type="EMBL" id="SPPD01000004">
    <property type="protein sequence ID" value="TFU98151.1"/>
    <property type="molecule type" value="Genomic_DNA"/>
</dbReference>
<dbReference type="InterPro" id="IPR052345">
    <property type="entry name" value="Rad_response_metalloprotease"/>
</dbReference>
<name>A0A4Y9JC45_9STRE</name>
<dbReference type="RefSeq" id="WP_135181558.1">
    <property type="nucleotide sequence ID" value="NZ_JADGKZ010000004.1"/>
</dbReference>
<dbReference type="Pfam" id="PF06114">
    <property type="entry name" value="Peptidase_M78"/>
    <property type="match status" value="1"/>
</dbReference>
<sequence length="297" mass="34935">MKNGKTAVYNRIREIANSWIYKDMKLNDSKVDSYNYHSFFERQTTRLDILVMPHRLHNDLSGLAVKDKLNRSSISYQITHHRNRQNFTKCHELAHFLLEHDGYIFANQNEDTIQEIEANVFAGILLAPDIVLLGKILYHQKTFQDILVELEISKEALQIRLKQVLGYHTKLYDDEIAVIIQNYITRKAPNDIVEALKQAEETIINEYKAVPIPPIELINYLFKQQNIVTSIEVEELADKTFIENLKETYPNIEYNFYFDYGKTLYYIYQSDKITTEQAFKNAKNAHFNMIFQIKSPL</sequence>
<dbReference type="Proteomes" id="UP000297253">
    <property type="component" value="Unassembled WGS sequence"/>
</dbReference>
<dbReference type="Gene3D" id="1.10.10.2910">
    <property type="match status" value="1"/>
</dbReference>
<dbReference type="InterPro" id="IPR010359">
    <property type="entry name" value="IrrE_HExxH"/>
</dbReference>
<gene>
    <name evidence="2" type="ORF">E4T82_03840</name>
</gene>
<organism evidence="2 3">
    <name type="scientific">Streptococcus cuniculi</name>
    <dbReference type="NCBI Taxonomy" id="1432788"/>
    <lineage>
        <taxon>Bacteria</taxon>
        <taxon>Bacillati</taxon>
        <taxon>Bacillota</taxon>
        <taxon>Bacilli</taxon>
        <taxon>Lactobacillales</taxon>
        <taxon>Streptococcaceae</taxon>
        <taxon>Streptococcus</taxon>
    </lineage>
</organism>
<feature type="domain" description="IrrE N-terminal-like" evidence="1">
    <location>
        <begin position="46"/>
        <end position="162"/>
    </location>
</feature>
<accession>A0A4Y9JC45</accession>
<reference evidence="2 3" key="1">
    <citation type="submission" date="2019-03" db="EMBL/GenBank/DDBJ databases">
        <title>Diversity of the mouse oral microbiome.</title>
        <authorList>
            <person name="Joseph S."/>
            <person name="Aduse-Opoku J."/>
            <person name="Curtis M."/>
            <person name="Wade W."/>
            <person name="Hashim A."/>
        </authorList>
    </citation>
    <scope>NUCLEOTIDE SEQUENCE [LARGE SCALE GENOMIC DNA]</scope>
    <source>
        <strain evidence="2 3">WM131</strain>
    </source>
</reference>
<protein>
    <submittedName>
        <fullName evidence="2">ImmA/IrrE family metallo-endopeptidase</fullName>
    </submittedName>
</protein>
<evidence type="ECO:0000313" key="2">
    <source>
        <dbReference type="EMBL" id="TFU98151.1"/>
    </source>
</evidence>
<dbReference type="PANTHER" id="PTHR43236:SF2">
    <property type="entry name" value="BLL0069 PROTEIN"/>
    <property type="match status" value="1"/>
</dbReference>
<evidence type="ECO:0000313" key="3">
    <source>
        <dbReference type="Proteomes" id="UP000297253"/>
    </source>
</evidence>
<dbReference type="PANTHER" id="PTHR43236">
    <property type="entry name" value="ANTITOXIN HIGA1"/>
    <property type="match status" value="1"/>
</dbReference>
<comment type="caution">
    <text evidence="2">The sequence shown here is derived from an EMBL/GenBank/DDBJ whole genome shotgun (WGS) entry which is preliminary data.</text>
</comment>
<proteinExistence type="predicted"/>
<dbReference type="OrthoDB" id="9816277at2"/>
<evidence type="ECO:0000259" key="1">
    <source>
        <dbReference type="Pfam" id="PF06114"/>
    </source>
</evidence>
<dbReference type="AlphaFoldDB" id="A0A4Y9JC45"/>